<proteinExistence type="predicted"/>
<dbReference type="AlphaFoldDB" id="A0A1Q8RXZ3"/>
<organism evidence="2 3">
    <name type="scientific">Colletotrichum chlorophyti</name>
    <dbReference type="NCBI Taxonomy" id="708187"/>
    <lineage>
        <taxon>Eukaryota</taxon>
        <taxon>Fungi</taxon>
        <taxon>Dikarya</taxon>
        <taxon>Ascomycota</taxon>
        <taxon>Pezizomycotina</taxon>
        <taxon>Sordariomycetes</taxon>
        <taxon>Hypocreomycetidae</taxon>
        <taxon>Glomerellales</taxon>
        <taxon>Glomerellaceae</taxon>
        <taxon>Colletotrichum</taxon>
    </lineage>
</organism>
<dbReference type="PANTHER" id="PTHR35605:SF1">
    <property type="entry name" value="ECP2 EFFECTOR PROTEIN DOMAIN-CONTAINING PROTEIN-RELATED"/>
    <property type="match status" value="1"/>
</dbReference>
<evidence type="ECO:0000256" key="1">
    <source>
        <dbReference type="SAM" id="SignalP"/>
    </source>
</evidence>
<dbReference type="Proteomes" id="UP000186583">
    <property type="component" value="Unassembled WGS sequence"/>
</dbReference>
<accession>A0A1Q8RXZ3</accession>
<sequence>MRAAALLTLTSASLALTANVPLKAPIPGYSVFIPEWEVQATPGGDNVTIKGTVEDVFDELHNINPDYAKAFGINFAEKAGPSARELEKRANFTDRPFICDNFGRAHVDAGWDGIKYLRKVKGKPKASAGPAMCGRVSCSWKTAIWWCNDDDKPKTLESFSDIADGAEKVWSECTDTEFHFWFASGQAFHKDNWNVIVGYEYC</sequence>
<dbReference type="EMBL" id="MPGH01000061">
    <property type="protein sequence ID" value="OLN91678.1"/>
    <property type="molecule type" value="Genomic_DNA"/>
</dbReference>
<comment type="caution">
    <text evidence="2">The sequence shown here is derived from an EMBL/GenBank/DDBJ whole genome shotgun (WGS) entry which is preliminary data.</text>
</comment>
<dbReference type="OrthoDB" id="3552888at2759"/>
<reference evidence="2 3" key="1">
    <citation type="submission" date="2016-11" db="EMBL/GenBank/DDBJ databases">
        <title>Draft Genome Assembly of Colletotrichum chlorophyti a pathogen of herbaceous plants.</title>
        <authorList>
            <person name="Gan P."/>
            <person name="Narusaka M."/>
            <person name="Tsushima A."/>
            <person name="Narusaka Y."/>
            <person name="Takano Y."/>
            <person name="Shirasu K."/>
        </authorList>
    </citation>
    <scope>NUCLEOTIDE SEQUENCE [LARGE SCALE GENOMIC DNA]</scope>
    <source>
        <strain evidence="2 3">NTL11</strain>
    </source>
</reference>
<keyword evidence="1" id="KW-0732">Signal</keyword>
<evidence type="ECO:0000313" key="2">
    <source>
        <dbReference type="EMBL" id="OLN91678.1"/>
    </source>
</evidence>
<dbReference type="STRING" id="708187.A0A1Q8RXZ3"/>
<feature type="chain" id="PRO_5012299608" evidence="1">
    <location>
        <begin position="18"/>
        <end position="202"/>
    </location>
</feature>
<name>A0A1Q8RXZ3_9PEZI</name>
<protein>
    <submittedName>
        <fullName evidence="2">Uncharacterized protein</fullName>
    </submittedName>
</protein>
<keyword evidence="3" id="KW-1185">Reference proteome</keyword>
<evidence type="ECO:0000313" key="3">
    <source>
        <dbReference type="Proteomes" id="UP000186583"/>
    </source>
</evidence>
<gene>
    <name evidence="2" type="ORF">CCHL11_06602</name>
</gene>
<dbReference type="PANTHER" id="PTHR35605">
    <property type="entry name" value="ECP2 EFFECTOR PROTEIN DOMAIN-CONTAINING PROTEIN-RELATED"/>
    <property type="match status" value="1"/>
</dbReference>
<feature type="signal peptide" evidence="1">
    <location>
        <begin position="1"/>
        <end position="17"/>
    </location>
</feature>